<accession>A0A7S3WDU3</accession>
<organism evidence="1">
    <name type="scientific">Strombidinopsis acuminata</name>
    <dbReference type="NCBI Taxonomy" id="141414"/>
    <lineage>
        <taxon>Eukaryota</taxon>
        <taxon>Sar</taxon>
        <taxon>Alveolata</taxon>
        <taxon>Ciliophora</taxon>
        <taxon>Intramacronucleata</taxon>
        <taxon>Spirotrichea</taxon>
        <taxon>Choreotrichia</taxon>
        <taxon>Choreotrichida</taxon>
        <taxon>Strombidinopsidae</taxon>
        <taxon>Strombidinopsis</taxon>
    </lineage>
</organism>
<proteinExistence type="predicted"/>
<dbReference type="EMBL" id="HBIQ01041178">
    <property type="protein sequence ID" value="CAE0551977.1"/>
    <property type="molecule type" value="Transcribed_RNA"/>
</dbReference>
<protein>
    <submittedName>
        <fullName evidence="1">Uncharacterized protein</fullName>
    </submittedName>
</protein>
<dbReference type="AlphaFoldDB" id="A0A7S3WDU3"/>
<gene>
    <name evidence="1" type="ORF">SACU0126_LOCUS13182</name>
</gene>
<sequence length="108" mass="11922">MENEGRFAEQDAQNAYESFMKDSNGSIQTYYRAVVNMSEEKAKSEQALQAAGSDLKGTNREIENLHGVLGDLHMSCDFVVGNFDARQEARSAEIEALKEAKAILSGMK</sequence>
<evidence type="ECO:0000313" key="1">
    <source>
        <dbReference type="EMBL" id="CAE0551977.1"/>
    </source>
</evidence>
<reference evidence="1" key="1">
    <citation type="submission" date="2021-01" db="EMBL/GenBank/DDBJ databases">
        <authorList>
            <person name="Corre E."/>
            <person name="Pelletier E."/>
            <person name="Niang G."/>
            <person name="Scheremetjew M."/>
            <person name="Finn R."/>
            <person name="Kale V."/>
            <person name="Holt S."/>
            <person name="Cochrane G."/>
            <person name="Meng A."/>
            <person name="Brown T."/>
            <person name="Cohen L."/>
        </authorList>
    </citation>
    <scope>NUCLEOTIDE SEQUENCE</scope>
    <source>
        <strain evidence="1">SPMC142</strain>
    </source>
</reference>
<name>A0A7S3WDU3_9SPIT</name>